<dbReference type="Proteomes" id="UP000499080">
    <property type="component" value="Unassembled WGS sequence"/>
</dbReference>
<organism evidence="1 2">
    <name type="scientific">Araneus ventricosus</name>
    <name type="common">Orbweaver spider</name>
    <name type="synonym">Epeira ventricosa</name>
    <dbReference type="NCBI Taxonomy" id="182803"/>
    <lineage>
        <taxon>Eukaryota</taxon>
        <taxon>Metazoa</taxon>
        <taxon>Ecdysozoa</taxon>
        <taxon>Arthropoda</taxon>
        <taxon>Chelicerata</taxon>
        <taxon>Arachnida</taxon>
        <taxon>Araneae</taxon>
        <taxon>Araneomorphae</taxon>
        <taxon>Entelegynae</taxon>
        <taxon>Araneoidea</taxon>
        <taxon>Araneidae</taxon>
        <taxon>Araneus</taxon>
    </lineage>
</organism>
<feature type="non-terminal residue" evidence="1">
    <location>
        <position position="1"/>
    </location>
</feature>
<name>A0A4Y2LMI5_ARAVE</name>
<reference evidence="1 2" key="1">
    <citation type="journal article" date="2019" name="Sci. Rep.">
        <title>Orb-weaving spider Araneus ventricosus genome elucidates the spidroin gene catalogue.</title>
        <authorList>
            <person name="Kono N."/>
            <person name="Nakamura H."/>
            <person name="Ohtoshi R."/>
            <person name="Moran D.A.P."/>
            <person name="Shinohara A."/>
            <person name="Yoshida Y."/>
            <person name="Fujiwara M."/>
            <person name="Mori M."/>
            <person name="Tomita M."/>
            <person name="Arakawa K."/>
        </authorList>
    </citation>
    <scope>NUCLEOTIDE SEQUENCE [LARGE SCALE GENOMIC DNA]</scope>
</reference>
<keyword evidence="2" id="KW-1185">Reference proteome</keyword>
<proteinExistence type="predicted"/>
<gene>
    <name evidence="1" type="ORF">AVEN_181239_1</name>
</gene>
<dbReference type="EMBL" id="BGPR01119402">
    <property type="protein sequence ID" value="GBN15649.1"/>
    <property type="molecule type" value="Genomic_DNA"/>
</dbReference>
<sequence length="87" mass="10140">SNPHEIRGRNGGRWGRGVLRSQDKRNLPLFADRNCFLNFNFCGDLLVKFRLGAGRSRVRPDSTEDPPHTRIRASYMLNLWTIKRNRS</sequence>
<evidence type="ECO:0000313" key="2">
    <source>
        <dbReference type="Proteomes" id="UP000499080"/>
    </source>
</evidence>
<dbReference type="AlphaFoldDB" id="A0A4Y2LMI5"/>
<accession>A0A4Y2LMI5</accession>
<protein>
    <submittedName>
        <fullName evidence="1">Uncharacterized protein</fullName>
    </submittedName>
</protein>
<evidence type="ECO:0000313" key="1">
    <source>
        <dbReference type="EMBL" id="GBN15649.1"/>
    </source>
</evidence>
<comment type="caution">
    <text evidence="1">The sequence shown here is derived from an EMBL/GenBank/DDBJ whole genome shotgun (WGS) entry which is preliminary data.</text>
</comment>